<dbReference type="OrthoDB" id="1103805at2759"/>
<accession>A0A2P5G0I8</accession>
<evidence type="ECO:0000313" key="1">
    <source>
        <dbReference type="EMBL" id="POO03537.1"/>
    </source>
</evidence>
<comment type="caution">
    <text evidence="1">The sequence shown here is derived from an EMBL/GenBank/DDBJ whole genome shotgun (WGS) entry which is preliminary data.</text>
</comment>
<sequence length="107" mass="11971">YGMGGKASIEGDVYSYGILLLEMFTGKRPTDEVFEEAMNIHPYAMMALPERVMQIVDPSLLLKDIVEIPEFWGSEQYLRGGTSGAKKNFACKEEVFAVQSNQCQPEV</sequence>
<reference evidence="2" key="1">
    <citation type="submission" date="2016-06" db="EMBL/GenBank/DDBJ databases">
        <title>Parallel loss of symbiosis genes in relatives of nitrogen-fixing non-legume Parasponia.</title>
        <authorList>
            <person name="Van Velzen R."/>
            <person name="Holmer R."/>
            <person name="Bu F."/>
            <person name="Rutten L."/>
            <person name="Van Zeijl A."/>
            <person name="Liu W."/>
            <person name="Santuari L."/>
            <person name="Cao Q."/>
            <person name="Sharma T."/>
            <person name="Shen D."/>
            <person name="Roswanjaya Y."/>
            <person name="Wardhani T."/>
            <person name="Kalhor M.S."/>
            <person name="Jansen J."/>
            <person name="Van den Hoogen J."/>
            <person name="Gungor B."/>
            <person name="Hartog M."/>
            <person name="Hontelez J."/>
            <person name="Verver J."/>
            <person name="Yang W.-C."/>
            <person name="Schijlen E."/>
            <person name="Repin R."/>
            <person name="Schilthuizen M."/>
            <person name="Schranz E."/>
            <person name="Heidstra R."/>
            <person name="Miyata K."/>
            <person name="Fedorova E."/>
            <person name="Kohlen W."/>
            <person name="Bisseling T."/>
            <person name="Smit S."/>
            <person name="Geurts R."/>
        </authorList>
    </citation>
    <scope>NUCLEOTIDE SEQUENCE [LARGE SCALE GENOMIC DNA]</scope>
    <source>
        <strain evidence="2">cv. RG33-2</strain>
    </source>
</reference>
<dbReference type="PANTHER" id="PTHR48055:SF57">
    <property type="entry name" value="PROTEIN KINASE DOMAIN-CONTAINING PROTEIN"/>
    <property type="match status" value="1"/>
</dbReference>
<dbReference type="Proteomes" id="UP000237000">
    <property type="component" value="Unassembled WGS sequence"/>
</dbReference>
<keyword evidence="1" id="KW-0808">Transferase</keyword>
<keyword evidence="2" id="KW-1185">Reference proteome</keyword>
<dbReference type="InParanoid" id="A0A2P5G0I8"/>
<organism evidence="1 2">
    <name type="scientific">Trema orientale</name>
    <name type="common">Charcoal tree</name>
    <name type="synonym">Celtis orientalis</name>
    <dbReference type="NCBI Taxonomy" id="63057"/>
    <lineage>
        <taxon>Eukaryota</taxon>
        <taxon>Viridiplantae</taxon>
        <taxon>Streptophyta</taxon>
        <taxon>Embryophyta</taxon>
        <taxon>Tracheophyta</taxon>
        <taxon>Spermatophyta</taxon>
        <taxon>Magnoliopsida</taxon>
        <taxon>eudicotyledons</taxon>
        <taxon>Gunneridae</taxon>
        <taxon>Pentapetalae</taxon>
        <taxon>rosids</taxon>
        <taxon>fabids</taxon>
        <taxon>Rosales</taxon>
        <taxon>Cannabaceae</taxon>
        <taxon>Trema</taxon>
    </lineage>
</organism>
<dbReference type="STRING" id="63057.A0A2P5G0I8"/>
<gene>
    <name evidence="1" type="ORF">TorRG33x02_007420</name>
</gene>
<dbReference type="Gene3D" id="1.10.510.10">
    <property type="entry name" value="Transferase(Phosphotransferase) domain 1"/>
    <property type="match status" value="1"/>
</dbReference>
<dbReference type="AlphaFoldDB" id="A0A2P5G0I8"/>
<dbReference type="SUPFAM" id="SSF56112">
    <property type="entry name" value="Protein kinase-like (PK-like)"/>
    <property type="match status" value="1"/>
</dbReference>
<name>A0A2P5G0I8_TREOI</name>
<dbReference type="EMBL" id="JXTC01000002">
    <property type="protein sequence ID" value="POO03537.1"/>
    <property type="molecule type" value="Genomic_DNA"/>
</dbReference>
<dbReference type="PANTHER" id="PTHR48055">
    <property type="entry name" value="LEUCINE-RICH REPEAT RECEPTOR PROTEIN KINASE EMS1"/>
    <property type="match status" value="1"/>
</dbReference>
<dbReference type="InterPro" id="IPR051564">
    <property type="entry name" value="LRR_receptor-like_kinase"/>
</dbReference>
<keyword evidence="1" id="KW-0418">Kinase</keyword>
<proteinExistence type="predicted"/>
<dbReference type="GO" id="GO:0016020">
    <property type="term" value="C:membrane"/>
    <property type="evidence" value="ECO:0007669"/>
    <property type="project" value="TreeGrafter"/>
</dbReference>
<dbReference type="GO" id="GO:0016301">
    <property type="term" value="F:kinase activity"/>
    <property type="evidence" value="ECO:0007669"/>
    <property type="project" value="UniProtKB-KW"/>
</dbReference>
<feature type="non-terminal residue" evidence="1">
    <location>
        <position position="1"/>
    </location>
</feature>
<evidence type="ECO:0000313" key="2">
    <source>
        <dbReference type="Proteomes" id="UP000237000"/>
    </source>
</evidence>
<protein>
    <submittedName>
        <fullName evidence="1">Tyrosine-protein kinase</fullName>
    </submittedName>
</protein>
<dbReference type="InterPro" id="IPR011009">
    <property type="entry name" value="Kinase-like_dom_sf"/>
</dbReference>